<sequence length="247" mass="29231">MKKNPEEVLKKLFHLGFKEIELYGYLNGKFWNLNPKELMKIINRYNLISSSGHYALESMLNGDIDEIHEIIEVSKILNHKYIVVPSIPINLRKSHQDYRAIADILNKAGELCNKSNFKLAYHNHAFEFEKLNYLNITPYEFLLKNTEPDLVSFEIDIYWVINMGICPKELFRKFPGRFKLWHIKDMDKNDHNLTTEIGYGKIDFENLLEYKKLSGGETFILEQEHFNIEPYESLKISQNYISKTLKF</sequence>
<evidence type="ECO:0000259" key="1">
    <source>
        <dbReference type="Pfam" id="PF01261"/>
    </source>
</evidence>
<organism evidence="2 3">
    <name type="scientific">Christiangramia antarctica</name>
    <dbReference type="NCBI Taxonomy" id="2058158"/>
    <lineage>
        <taxon>Bacteria</taxon>
        <taxon>Pseudomonadati</taxon>
        <taxon>Bacteroidota</taxon>
        <taxon>Flavobacteriia</taxon>
        <taxon>Flavobacteriales</taxon>
        <taxon>Flavobacteriaceae</taxon>
        <taxon>Christiangramia</taxon>
    </lineage>
</organism>
<evidence type="ECO:0000313" key="2">
    <source>
        <dbReference type="EMBL" id="MFD2833622.1"/>
    </source>
</evidence>
<dbReference type="Gene3D" id="3.20.20.150">
    <property type="entry name" value="Divalent-metal-dependent TIM barrel enzymes"/>
    <property type="match status" value="1"/>
</dbReference>
<keyword evidence="2" id="KW-0413">Isomerase</keyword>
<dbReference type="PANTHER" id="PTHR12110">
    <property type="entry name" value="HYDROXYPYRUVATE ISOMERASE"/>
    <property type="match status" value="1"/>
</dbReference>
<dbReference type="PANTHER" id="PTHR12110:SF41">
    <property type="entry name" value="INOSOSE DEHYDRATASE"/>
    <property type="match status" value="1"/>
</dbReference>
<reference evidence="3" key="1">
    <citation type="journal article" date="2019" name="Int. J. Syst. Evol. Microbiol.">
        <title>The Global Catalogue of Microorganisms (GCM) 10K type strain sequencing project: providing services to taxonomists for standard genome sequencing and annotation.</title>
        <authorList>
            <consortium name="The Broad Institute Genomics Platform"/>
            <consortium name="The Broad Institute Genome Sequencing Center for Infectious Disease"/>
            <person name="Wu L."/>
            <person name="Ma J."/>
        </authorList>
    </citation>
    <scope>NUCLEOTIDE SEQUENCE [LARGE SCALE GENOMIC DNA]</scope>
    <source>
        <strain evidence="3">KCTC 52925</strain>
    </source>
</reference>
<dbReference type="Pfam" id="PF01261">
    <property type="entry name" value="AP_endonuc_2"/>
    <property type="match status" value="1"/>
</dbReference>
<dbReference type="Proteomes" id="UP001597438">
    <property type="component" value="Unassembled WGS sequence"/>
</dbReference>
<feature type="domain" description="Xylose isomerase-like TIM barrel" evidence="1">
    <location>
        <begin position="63"/>
        <end position="224"/>
    </location>
</feature>
<proteinExistence type="predicted"/>
<dbReference type="GO" id="GO:0016853">
    <property type="term" value="F:isomerase activity"/>
    <property type="evidence" value="ECO:0007669"/>
    <property type="project" value="UniProtKB-KW"/>
</dbReference>
<keyword evidence="3" id="KW-1185">Reference proteome</keyword>
<gene>
    <name evidence="2" type="ORF">ACFSYS_10010</name>
</gene>
<dbReference type="SUPFAM" id="SSF51658">
    <property type="entry name" value="Xylose isomerase-like"/>
    <property type="match status" value="1"/>
</dbReference>
<dbReference type="InterPro" id="IPR036237">
    <property type="entry name" value="Xyl_isomerase-like_sf"/>
</dbReference>
<name>A0ABW5X524_9FLAO</name>
<protein>
    <submittedName>
        <fullName evidence="2">Sugar phosphate isomerase/epimerase family protein</fullName>
    </submittedName>
</protein>
<comment type="caution">
    <text evidence="2">The sequence shown here is derived from an EMBL/GenBank/DDBJ whole genome shotgun (WGS) entry which is preliminary data.</text>
</comment>
<dbReference type="InterPro" id="IPR013022">
    <property type="entry name" value="Xyl_isomerase-like_TIM-brl"/>
</dbReference>
<dbReference type="InterPro" id="IPR050312">
    <property type="entry name" value="IolE/XylAMocC-like"/>
</dbReference>
<evidence type="ECO:0000313" key="3">
    <source>
        <dbReference type="Proteomes" id="UP001597438"/>
    </source>
</evidence>
<dbReference type="RefSeq" id="WP_251742733.1">
    <property type="nucleotide sequence ID" value="NZ_JBHUOJ010000022.1"/>
</dbReference>
<dbReference type="EMBL" id="JBHUOJ010000022">
    <property type="protein sequence ID" value="MFD2833622.1"/>
    <property type="molecule type" value="Genomic_DNA"/>
</dbReference>
<accession>A0ABW5X524</accession>